<dbReference type="Gene3D" id="1.10.287.110">
    <property type="entry name" value="DnaJ domain"/>
    <property type="match status" value="1"/>
</dbReference>
<dbReference type="GO" id="GO:0006457">
    <property type="term" value="P:protein folding"/>
    <property type="evidence" value="ECO:0007669"/>
    <property type="project" value="InterPro"/>
</dbReference>
<dbReference type="SMART" id="SM00271">
    <property type="entry name" value="DnaJ"/>
    <property type="match status" value="1"/>
</dbReference>
<dbReference type="InterPro" id="IPR018253">
    <property type="entry name" value="DnaJ_domain_CS"/>
</dbReference>
<name>A0AAU9I6U0_9CILI</name>
<gene>
    <name evidence="3" type="ORF">BSTOLATCC_MIC2563</name>
</gene>
<dbReference type="PRINTS" id="PR00625">
    <property type="entry name" value="JDOMAIN"/>
</dbReference>
<organism evidence="3 4">
    <name type="scientific">Blepharisma stoltei</name>
    <dbReference type="NCBI Taxonomy" id="1481888"/>
    <lineage>
        <taxon>Eukaryota</taxon>
        <taxon>Sar</taxon>
        <taxon>Alveolata</taxon>
        <taxon>Ciliophora</taxon>
        <taxon>Postciliodesmatophora</taxon>
        <taxon>Heterotrichea</taxon>
        <taxon>Heterotrichida</taxon>
        <taxon>Blepharismidae</taxon>
        <taxon>Blepharisma</taxon>
    </lineage>
</organism>
<reference evidence="3" key="1">
    <citation type="submission" date="2021-09" db="EMBL/GenBank/DDBJ databases">
        <authorList>
            <consortium name="AG Swart"/>
            <person name="Singh M."/>
            <person name="Singh A."/>
            <person name="Seah K."/>
            <person name="Emmerich C."/>
        </authorList>
    </citation>
    <scope>NUCLEOTIDE SEQUENCE</scope>
    <source>
        <strain evidence="3">ATCC30299</strain>
    </source>
</reference>
<sequence>MSKDYYSILKLDHKATDADICKAYRHLAISWHPTNHPKDYVPALNRFHLLAEAYEVLSDPVKRSIYDQSGEFGLKEGINEGNGSFSGGYCYTGNAYKIFENFFGTINPLFEAYGENTNILNLCNISLKEDQTSEEPPKDLIVEIPCTLTELYLGCQKKIDYEKLILAEDSTIRSIKESKTIEIKKGYSKDTKIIFYGKGNEAAMFPSSNLIFQIVELPDQNFKRIGNDLVYSVQISLINAILAEPVHITTLDKRIITVSPDEVIGTKSRKLIENEGMPIFKEIEQGNEPKKFGLDKRSVEKGNLIVKFTVNYPKYIPESSKQALCKLLIS</sequence>
<dbReference type="InterPro" id="IPR001623">
    <property type="entry name" value="DnaJ_domain"/>
</dbReference>
<dbReference type="GO" id="GO:0005829">
    <property type="term" value="C:cytosol"/>
    <property type="evidence" value="ECO:0007669"/>
    <property type="project" value="TreeGrafter"/>
</dbReference>
<evidence type="ECO:0000256" key="1">
    <source>
        <dbReference type="ARBA" id="ARBA00023186"/>
    </source>
</evidence>
<keyword evidence="1" id="KW-0143">Chaperone</keyword>
<dbReference type="PANTHER" id="PTHR24078">
    <property type="entry name" value="DNAJ HOMOLOG SUBFAMILY C MEMBER"/>
    <property type="match status" value="1"/>
</dbReference>
<dbReference type="CDD" id="cd06257">
    <property type="entry name" value="DnaJ"/>
    <property type="match status" value="1"/>
</dbReference>
<dbReference type="AlphaFoldDB" id="A0AAU9I6U0"/>
<dbReference type="InterPro" id="IPR051339">
    <property type="entry name" value="DnaJ_subfamily_B"/>
</dbReference>
<dbReference type="GO" id="GO:0051082">
    <property type="term" value="F:unfolded protein binding"/>
    <property type="evidence" value="ECO:0007669"/>
    <property type="project" value="InterPro"/>
</dbReference>
<dbReference type="EMBL" id="CAJZBQ010000003">
    <property type="protein sequence ID" value="CAG9310849.1"/>
    <property type="molecule type" value="Genomic_DNA"/>
</dbReference>
<dbReference type="PROSITE" id="PS50076">
    <property type="entry name" value="DNAJ_2"/>
    <property type="match status" value="1"/>
</dbReference>
<dbReference type="InterPro" id="IPR002939">
    <property type="entry name" value="DnaJ_C"/>
</dbReference>
<dbReference type="Proteomes" id="UP001162131">
    <property type="component" value="Unassembled WGS sequence"/>
</dbReference>
<dbReference type="SUPFAM" id="SSF49493">
    <property type="entry name" value="HSP40/DnaJ peptide-binding domain"/>
    <property type="match status" value="2"/>
</dbReference>
<dbReference type="InterPro" id="IPR008971">
    <property type="entry name" value="HSP40/DnaJ_pept-bd"/>
</dbReference>
<dbReference type="GO" id="GO:0051087">
    <property type="term" value="F:protein-folding chaperone binding"/>
    <property type="evidence" value="ECO:0007669"/>
    <property type="project" value="TreeGrafter"/>
</dbReference>
<dbReference type="InterPro" id="IPR036869">
    <property type="entry name" value="J_dom_sf"/>
</dbReference>
<dbReference type="CDD" id="cd10747">
    <property type="entry name" value="DnaJ_C"/>
    <property type="match status" value="1"/>
</dbReference>
<dbReference type="Pfam" id="PF01556">
    <property type="entry name" value="DnaJ_C"/>
    <property type="match status" value="1"/>
</dbReference>
<dbReference type="PROSITE" id="PS00636">
    <property type="entry name" value="DNAJ_1"/>
    <property type="match status" value="1"/>
</dbReference>
<evidence type="ECO:0000313" key="3">
    <source>
        <dbReference type="EMBL" id="CAG9310849.1"/>
    </source>
</evidence>
<dbReference type="Gene3D" id="2.60.260.20">
    <property type="entry name" value="Urease metallochaperone UreE, N-terminal domain"/>
    <property type="match status" value="2"/>
</dbReference>
<dbReference type="Pfam" id="PF00226">
    <property type="entry name" value="DnaJ"/>
    <property type="match status" value="1"/>
</dbReference>
<proteinExistence type="predicted"/>
<keyword evidence="4" id="KW-1185">Reference proteome</keyword>
<dbReference type="PANTHER" id="PTHR24078:SF553">
    <property type="entry name" value="DNAJ HOMOLOG SUBFAMILY B MEMBER 5"/>
    <property type="match status" value="1"/>
</dbReference>
<dbReference type="SUPFAM" id="SSF46565">
    <property type="entry name" value="Chaperone J-domain"/>
    <property type="match status" value="1"/>
</dbReference>
<feature type="domain" description="J" evidence="2">
    <location>
        <begin position="4"/>
        <end position="70"/>
    </location>
</feature>
<comment type="caution">
    <text evidence="3">The sequence shown here is derived from an EMBL/GenBank/DDBJ whole genome shotgun (WGS) entry which is preliminary data.</text>
</comment>
<accession>A0AAU9I6U0</accession>
<evidence type="ECO:0000313" key="4">
    <source>
        <dbReference type="Proteomes" id="UP001162131"/>
    </source>
</evidence>
<protein>
    <recommendedName>
        <fullName evidence="2">J domain-containing protein</fullName>
    </recommendedName>
</protein>
<evidence type="ECO:0000259" key="2">
    <source>
        <dbReference type="PROSITE" id="PS50076"/>
    </source>
</evidence>